<keyword evidence="3" id="KW-0863">Zinc-finger</keyword>
<evidence type="ECO:0000313" key="8">
    <source>
        <dbReference type="EMBL" id="KAG8056856.1"/>
    </source>
</evidence>
<accession>A0A8J5SFI7</accession>
<dbReference type="AlphaFoldDB" id="A0A8J5SFI7"/>
<evidence type="ECO:0000256" key="1">
    <source>
        <dbReference type="ARBA" id="ARBA00001947"/>
    </source>
</evidence>
<dbReference type="EMBL" id="JAAALK010000287">
    <property type="protein sequence ID" value="KAG8056856.1"/>
    <property type="molecule type" value="Genomic_DNA"/>
</dbReference>
<evidence type="ECO:0000256" key="3">
    <source>
        <dbReference type="ARBA" id="ARBA00022771"/>
    </source>
</evidence>
<dbReference type="InterPro" id="IPR031127">
    <property type="entry name" value="E3_UB_ligase_RBR"/>
</dbReference>
<feature type="compositionally biased region" description="Polar residues" evidence="6">
    <location>
        <begin position="209"/>
        <end position="223"/>
    </location>
</feature>
<proteinExistence type="predicted"/>
<dbReference type="OrthoDB" id="10009520at2759"/>
<organism evidence="8 9">
    <name type="scientific">Zizania palustris</name>
    <name type="common">Northern wild rice</name>
    <dbReference type="NCBI Taxonomy" id="103762"/>
    <lineage>
        <taxon>Eukaryota</taxon>
        <taxon>Viridiplantae</taxon>
        <taxon>Streptophyta</taxon>
        <taxon>Embryophyta</taxon>
        <taxon>Tracheophyta</taxon>
        <taxon>Spermatophyta</taxon>
        <taxon>Magnoliopsida</taxon>
        <taxon>Liliopsida</taxon>
        <taxon>Poales</taxon>
        <taxon>Poaceae</taxon>
        <taxon>BOP clade</taxon>
        <taxon>Oryzoideae</taxon>
        <taxon>Oryzeae</taxon>
        <taxon>Zizaniinae</taxon>
        <taxon>Zizania</taxon>
    </lineage>
</organism>
<protein>
    <recommendedName>
        <fullName evidence="7">IBR domain-containing protein</fullName>
    </recommendedName>
</protein>
<comment type="caution">
    <text evidence="8">The sequence shown here is derived from an EMBL/GenBank/DDBJ whole genome shotgun (WGS) entry which is preliminary data.</text>
</comment>
<feature type="region of interest" description="Disordered" evidence="6">
    <location>
        <begin position="172"/>
        <end position="254"/>
    </location>
</feature>
<keyword evidence="2" id="KW-0479">Metal-binding</keyword>
<dbReference type="Proteomes" id="UP000729402">
    <property type="component" value="Unassembled WGS sequence"/>
</dbReference>
<evidence type="ECO:0000313" key="9">
    <source>
        <dbReference type="Proteomes" id="UP000729402"/>
    </source>
</evidence>
<dbReference type="PANTHER" id="PTHR11685">
    <property type="entry name" value="RBR FAMILY RING FINGER AND IBR DOMAIN-CONTAINING"/>
    <property type="match status" value="1"/>
</dbReference>
<dbReference type="GO" id="GO:0016567">
    <property type="term" value="P:protein ubiquitination"/>
    <property type="evidence" value="ECO:0007669"/>
    <property type="project" value="InterPro"/>
</dbReference>
<evidence type="ECO:0000256" key="4">
    <source>
        <dbReference type="ARBA" id="ARBA00022786"/>
    </source>
</evidence>
<dbReference type="GO" id="GO:0004842">
    <property type="term" value="F:ubiquitin-protein transferase activity"/>
    <property type="evidence" value="ECO:0007669"/>
    <property type="project" value="InterPro"/>
</dbReference>
<feature type="compositionally biased region" description="Basic residues" evidence="6">
    <location>
        <begin position="10"/>
        <end position="30"/>
    </location>
</feature>
<keyword evidence="5" id="KW-0862">Zinc</keyword>
<gene>
    <name evidence="8" type="ORF">GUJ93_ZPchr0002g26286</name>
</gene>
<feature type="region of interest" description="Disordered" evidence="6">
    <location>
        <begin position="1"/>
        <end position="65"/>
    </location>
</feature>
<feature type="domain" description="IBR" evidence="7">
    <location>
        <begin position="282"/>
        <end position="323"/>
    </location>
</feature>
<keyword evidence="4" id="KW-0833">Ubl conjugation pathway</keyword>
<evidence type="ECO:0000256" key="5">
    <source>
        <dbReference type="ARBA" id="ARBA00022833"/>
    </source>
</evidence>
<evidence type="ECO:0000256" key="6">
    <source>
        <dbReference type="SAM" id="MobiDB-lite"/>
    </source>
</evidence>
<dbReference type="InterPro" id="IPR002867">
    <property type="entry name" value="IBR_dom"/>
</dbReference>
<reference evidence="8" key="1">
    <citation type="journal article" date="2021" name="bioRxiv">
        <title>Whole Genome Assembly and Annotation of Northern Wild Rice, Zizania palustris L., Supports a Whole Genome Duplication in the Zizania Genus.</title>
        <authorList>
            <person name="Haas M."/>
            <person name="Kono T."/>
            <person name="Macchietto M."/>
            <person name="Millas R."/>
            <person name="McGilp L."/>
            <person name="Shao M."/>
            <person name="Duquette J."/>
            <person name="Hirsch C.N."/>
            <person name="Kimball J."/>
        </authorList>
    </citation>
    <scope>NUCLEOTIDE SEQUENCE</scope>
    <source>
        <tissue evidence="8">Fresh leaf tissue</tissue>
    </source>
</reference>
<dbReference type="GO" id="GO:0008270">
    <property type="term" value="F:zinc ion binding"/>
    <property type="evidence" value="ECO:0007669"/>
    <property type="project" value="UniProtKB-KW"/>
</dbReference>
<evidence type="ECO:0000256" key="2">
    <source>
        <dbReference type="ARBA" id="ARBA00022723"/>
    </source>
</evidence>
<sequence>MLLEAGEERRRRRARVLNSGRRQRRPKAKTSAKSLASTPPDPSARPREQICSCAPSSNGGGQARLRGGCTPCDGRGPRRLGAHESTIWTAALPVANALPQPQPKSAAVVARKEEGRRRNVRNDDPFSSLRRVILADPNTPAVFAAMEEGPDNAWYEYIIRDAAILDQMEDPESHGYIPQDLTPSSETPPPWWNRNRRLPPLPEKAASSPCRTSARSGGSSGPTLTPMMPRGTCPSIAPSRSADTRRTASSTRSIARIEGHRLRGFCDWGLRLAEDAISPNRQAYCPNRHCGIVLETTGAEKPAQAPCPACNLLLCASCGMEWTTGDGEGGEHDDCAKSHGNVLVMKLADERRWKQCPSCRMMVERIAGCRLMRCRYKFGLARVYFVT</sequence>
<dbReference type="Pfam" id="PF01485">
    <property type="entry name" value="IBR"/>
    <property type="match status" value="1"/>
</dbReference>
<evidence type="ECO:0000259" key="7">
    <source>
        <dbReference type="Pfam" id="PF01485"/>
    </source>
</evidence>
<keyword evidence="9" id="KW-1185">Reference proteome</keyword>
<comment type="cofactor">
    <cofactor evidence="1">
        <name>Zn(2+)</name>
        <dbReference type="ChEBI" id="CHEBI:29105"/>
    </cofactor>
</comment>
<name>A0A8J5SFI7_ZIZPA</name>
<reference evidence="8" key="2">
    <citation type="submission" date="2021-02" db="EMBL/GenBank/DDBJ databases">
        <authorList>
            <person name="Kimball J.A."/>
            <person name="Haas M.W."/>
            <person name="Macchietto M."/>
            <person name="Kono T."/>
            <person name="Duquette J."/>
            <person name="Shao M."/>
        </authorList>
    </citation>
    <scope>NUCLEOTIDE SEQUENCE</scope>
    <source>
        <tissue evidence="8">Fresh leaf tissue</tissue>
    </source>
</reference>